<name>A0ABZ0HP27_9HYPH</name>
<dbReference type="InterPro" id="IPR011034">
    <property type="entry name" value="Formyl_transferase-like_C_sf"/>
</dbReference>
<dbReference type="CDD" id="cd08650">
    <property type="entry name" value="FMT_core_HypX_N"/>
    <property type="match status" value="1"/>
</dbReference>
<sequence>MRILFLTSAHNGLSQRLWIELGELGHDIRVCIAATDKIMIAAASSEAPDLIIAPMLKIAIPEEVWSRHLCLIVHPGIKGDRGPSSLDWAIANQEKIWGVTILEAADEFDTGPIWASHEFTLEADPPMKSSLYRGQVTEAAVCGVLEAVARIESGEFGSGSWQPDYVSQFVFGCLRPPMRQADRAIDWMRDKTAMIVRKIRAADGAPGVLSTLLGKSCFLYGAHEEERLQGLPGQVLARRDGAICVGTVDGAVWISHLKAKDGAEAQEATCRPAEAGVGCDICDAELCLVAGIKLPATQVLGPLLRGVPEASLPIDAPVDHRTFHEIVYSEEDEVGYLSFDFYNGAMSTSQCYRLRDAFLRARSRPTRVIVLLGGADFWSNGIHLNVIEASADPAAESWRNINAIDDLVFEILNTMSHLVIAGLRGNAGAGGVMLALAADQVYARSGVVLNPHYRSMGDLYGSEYWTYTLPRRVGQKRALELTLACEPIGARAAQDIGILDDAFGDDSEEFEAGLRERARRLAKRPEFRAMLRTKHERRFDDECVKPLASYRAEELARMQVNFFGPDPAYHEARRRFVFKGNLPPQGSRAAIRATVQDASEVLLLGAVRPSPQDASRTPLS</sequence>
<dbReference type="PIRSF" id="PIRSF006787">
    <property type="entry name" value="Hydrgn_mat_HoxX"/>
    <property type="match status" value="1"/>
</dbReference>
<gene>
    <name evidence="2" type="ORF">RZS28_14735</name>
</gene>
<feature type="domain" description="Formyl transferase C-terminal" evidence="1">
    <location>
        <begin position="178"/>
        <end position="264"/>
    </location>
</feature>
<dbReference type="InterPro" id="IPR047180">
    <property type="entry name" value="HoxX-like"/>
</dbReference>
<evidence type="ECO:0000313" key="2">
    <source>
        <dbReference type="EMBL" id="WOJ89049.1"/>
    </source>
</evidence>
<dbReference type="SUPFAM" id="SSF50486">
    <property type="entry name" value="FMT C-terminal domain-like"/>
    <property type="match status" value="1"/>
</dbReference>
<dbReference type="InterPro" id="IPR036477">
    <property type="entry name" value="Formyl_transf_N_sf"/>
</dbReference>
<dbReference type="CDD" id="cd06558">
    <property type="entry name" value="crotonase-like"/>
    <property type="match status" value="1"/>
</dbReference>
<dbReference type="SUPFAM" id="SSF52096">
    <property type="entry name" value="ClpP/crotonase"/>
    <property type="match status" value="1"/>
</dbReference>
<evidence type="ECO:0000313" key="3">
    <source>
        <dbReference type="Proteomes" id="UP001626536"/>
    </source>
</evidence>
<dbReference type="RefSeq" id="WP_407338489.1">
    <property type="nucleotide sequence ID" value="NZ_CP136862.1"/>
</dbReference>
<dbReference type="PANTHER" id="PTHR43388:SF1">
    <property type="entry name" value="HYDROGENASE MATURATION FACTOR HOXX"/>
    <property type="match status" value="1"/>
</dbReference>
<dbReference type="InterPro" id="IPR001753">
    <property type="entry name" value="Enoyl-CoA_hydra/iso"/>
</dbReference>
<dbReference type="Pfam" id="PF02911">
    <property type="entry name" value="Formyl_trans_C"/>
    <property type="match status" value="1"/>
</dbReference>
<organism evidence="2 3">
    <name type="scientific">Methylocapsa polymorpha</name>
    <dbReference type="NCBI Taxonomy" id="3080828"/>
    <lineage>
        <taxon>Bacteria</taxon>
        <taxon>Pseudomonadati</taxon>
        <taxon>Pseudomonadota</taxon>
        <taxon>Alphaproteobacteria</taxon>
        <taxon>Hyphomicrobiales</taxon>
        <taxon>Beijerinckiaceae</taxon>
        <taxon>Methylocapsa</taxon>
    </lineage>
</organism>
<evidence type="ECO:0000259" key="1">
    <source>
        <dbReference type="Pfam" id="PF02911"/>
    </source>
</evidence>
<protein>
    <submittedName>
        <fullName evidence="2">Hydrogenase maturation protein</fullName>
    </submittedName>
</protein>
<dbReference type="Gene3D" id="3.90.226.10">
    <property type="entry name" value="2-enoyl-CoA Hydratase, Chain A, domain 1"/>
    <property type="match status" value="1"/>
</dbReference>
<dbReference type="PANTHER" id="PTHR43388">
    <property type="entry name" value="HYDROGENASE MATURATION FACTOR HOXX"/>
    <property type="match status" value="1"/>
</dbReference>
<accession>A0ABZ0HP27</accession>
<dbReference type="EMBL" id="CP136862">
    <property type="protein sequence ID" value="WOJ89049.1"/>
    <property type="molecule type" value="Genomic_DNA"/>
</dbReference>
<proteinExistence type="predicted"/>
<dbReference type="InterPro" id="IPR009188">
    <property type="entry name" value="NiFe-hyd_mat_HypX/HoxX"/>
</dbReference>
<reference evidence="2 3" key="1">
    <citation type="submission" date="2023-10" db="EMBL/GenBank/DDBJ databases">
        <title>Novel methanotroph of the genus Methylocapsa from a subarctic wetland.</title>
        <authorList>
            <person name="Belova S.E."/>
            <person name="Oshkin I.Y."/>
            <person name="Miroshnikov K."/>
            <person name="Dedysh S.N."/>
        </authorList>
    </citation>
    <scope>NUCLEOTIDE SEQUENCE [LARGE SCALE GENOMIC DNA]</scope>
    <source>
        <strain evidence="2 3">RX1</strain>
    </source>
</reference>
<dbReference type="Proteomes" id="UP001626536">
    <property type="component" value="Chromosome"/>
</dbReference>
<dbReference type="CDD" id="cd08701">
    <property type="entry name" value="FMT_C_HypX"/>
    <property type="match status" value="1"/>
</dbReference>
<dbReference type="InterPro" id="IPR005793">
    <property type="entry name" value="Formyl_trans_C"/>
</dbReference>
<dbReference type="Pfam" id="PF00378">
    <property type="entry name" value="ECH_1"/>
    <property type="match status" value="1"/>
</dbReference>
<dbReference type="SUPFAM" id="SSF53328">
    <property type="entry name" value="Formyltransferase"/>
    <property type="match status" value="1"/>
</dbReference>
<dbReference type="InterPro" id="IPR029045">
    <property type="entry name" value="ClpP/crotonase-like_dom_sf"/>
</dbReference>
<dbReference type="Gene3D" id="3.40.50.12230">
    <property type="match status" value="1"/>
</dbReference>
<keyword evidence="3" id="KW-1185">Reference proteome</keyword>